<evidence type="ECO:0000256" key="7">
    <source>
        <dbReference type="SAM" id="Phobius"/>
    </source>
</evidence>
<dbReference type="RefSeq" id="WP_212141409.1">
    <property type="nucleotide sequence ID" value="NZ_JAGSSW010000001.1"/>
</dbReference>
<evidence type="ECO:0000259" key="8">
    <source>
        <dbReference type="Pfam" id="PF00884"/>
    </source>
</evidence>
<dbReference type="InterPro" id="IPR058130">
    <property type="entry name" value="PEA_transf_C"/>
</dbReference>
<name>A0ABS5HG05_9BACT</name>
<evidence type="ECO:0000256" key="6">
    <source>
        <dbReference type="ARBA" id="ARBA00023136"/>
    </source>
</evidence>
<dbReference type="Gene3D" id="3.40.720.10">
    <property type="entry name" value="Alkaline Phosphatase, subunit A"/>
    <property type="match status" value="1"/>
</dbReference>
<keyword evidence="2" id="KW-1003">Cell membrane</keyword>
<protein>
    <submittedName>
        <fullName evidence="9">Phosphoethanolamine transferase</fullName>
    </submittedName>
</protein>
<evidence type="ECO:0000313" key="10">
    <source>
        <dbReference type="Proteomes" id="UP000682951"/>
    </source>
</evidence>
<dbReference type="Pfam" id="PF00884">
    <property type="entry name" value="Sulfatase"/>
    <property type="match status" value="1"/>
</dbReference>
<keyword evidence="5 7" id="KW-1133">Transmembrane helix</keyword>
<feature type="domain" description="Sulfatase N-terminal" evidence="8">
    <location>
        <begin position="94"/>
        <end position="383"/>
    </location>
</feature>
<dbReference type="PANTHER" id="PTHR30443">
    <property type="entry name" value="INNER MEMBRANE PROTEIN"/>
    <property type="match status" value="1"/>
</dbReference>
<proteinExistence type="predicted"/>
<dbReference type="Proteomes" id="UP000682951">
    <property type="component" value="Unassembled WGS sequence"/>
</dbReference>
<sequence length="423" mass="49058">MWGGAERDSKNKGIILASIYICATLWLVVDIAKKYISNEDFKTKISKNTLIEFYLVASEYFFGDSYVSTINEIIKNYDLSKSQNSQITAKRDIKNIVFVIGESLNRDFMQIYGYKLNNTPNMYNLINSKNLIAFSDTVAPATATNPSLQRVLNFSSYERKIPWYQSLNMVDMFNIIGYETSWISNQEMSGAYASASYSTSKRCDNVFYVDYGSFYDPKNKFDENILSHIASIKKSSQNKSFYAIHLMGSHEKYDRRYPKEFDKFKAEDIDVSSLSQRQKQISAKYVNSVFYNDYIINEIYKIFKDDESLIIYFSDHGETLFKKGNIIGHGVINRFTLEIPLVFIASDKFKQNHADIWGLLQRAKDKPFMTDDIIHLLADIVGVSPLEFDPQRSVLRDEFNSNRKRMFNGIDYDSVRKQVPYKQ</sequence>
<dbReference type="InterPro" id="IPR040423">
    <property type="entry name" value="PEA_transferase"/>
</dbReference>
<dbReference type="GO" id="GO:0016740">
    <property type="term" value="F:transferase activity"/>
    <property type="evidence" value="ECO:0007669"/>
    <property type="project" value="UniProtKB-KW"/>
</dbReference>
<dbReference type="PANTHER" id="PTHR30443:SF2">
    <property type="entry name" value="PHOSPHOETHANOLAMINE TRANSFERASE EPTC"/>
    <property type="match status" value="1"/>
</dbReference>
<evidence type="ECO:0000256" key="1">
    <source>
        <dbReference type="ARBA" id="ARBA00004651"/>
    </source>
</evidence>
<keyword evidence="10" id="KW-1185">Reference proteome</keyword>
<comment type="caution">
    <text evidence="9">The sequence shown here is derived from an EMBL/GenBank/DDBJ whole genome shotgun (WGS) entry which is preliminary data.</text>
</comment>
<evidence type="ECO:0000256" key="4">
    <source>
        <dbReference type="ARBA" id="ARBA00022692"/>
    </source>
</evidence>
<evidence type="ECO:0000256" key="5">
    <source>
        <dbReference type="ARBA" id="ARBA00022989"/>
    </source>
</evidence>
<evidence type="ECO:0000313" key="9">
    <source>
        <dbReference type="EMBL" id="MBR8463173.1"/>
    </source>
</evidence>
<accession>A0ABS5HG05</accession>
<reference evidence="9 10" key="1">
    <citation type="submission" date="2021-04" db="EMBL/GenBank/DDBJ databases">
        <title>Molecular and phenotypic characterization and identification of bacterial isolates recovered from the Anatolian ground squirrels (Spermophilus xanthoprymnus) and which have the potential to form a new species in the Campylobacter genus.</title>
        <authorList>
            <person name="Aydin F."/>
            <person name="Abay S."/>
            <person name="Kayman T."/>
            <person name="Karakaya E."/>
            <person name="Mustak H.K."/>
            <person name="Mustak I.B."/>
            <person name="Bilgin N."/>
            <person name="Duzler A."/>
            <person name="Sahin O."/>
            <person name="Guran O."/>
            <person name="Saticioglu I.B."/>
        </authorList>
    </citation>
    <scope>NUCLEOTIDE SEQUENCE [LARGE SCALE GENOMIC DNA]</scope>
    <source>
        <strain evidence="10">faydin-G24</strain>
    </source>
</reference>
<organism evidence="9 10">
    <name type="scientific">Campylobacter anatolicus</name>
    <dbReference type="NCBI Taxonomy" id="2829105"/>
    <lineage>
        <taxon>Bacteria</taxon>
        <taxon>Pseudomonadati</taxon>
        <taxon>Campylobacterota</taxon>
        <taxon>Epsilonproteobacteria</taxon>
        <taxon>Campylobacterales</taxon>
        <taxon>Campylobacteraceae</taxon>
        <taxon>Campylobacter</taxon>
    </lineage>
</organism>
<comment type="subcellular location">
    <subcellularLocation>
        <location evidence="1">Cell membrane</location>
        <topology evidence="1">Multi-pass membrane protein</topology>
    </subcellularLocation>
</comment>
<dbReference type="CDD" id="cd16017">
    <property type="entry name" value="LptA"/>
    <property type="match status" value="1"/>
</dbReference>
<evidence type="ECO:0000256" key="3">
    <source>
        <dbReference type="ARBA" id="ARBA00022679"/>
    </source>
</evidence>
<evidence type="ECO:0000256" key="2">
    <source>
        <dbReference type="ARBA" id="ARBA00022475"/>
    </source>
</evidence>
<dbReference type="InterPro" id="IPR017850">
    <property type="entry name" value="Alkaline_phosphatase_core_sf"/>
</dbReference>
<gene>
    <name evidence="9" type="ORF">KDD93_01110</name>
</gene>
<dbReference type="SUPFAM" id="SSF53649">
    <property type="entry name" value="Alkaline phosphatase-like"/>
    <property type="match status" value="1"/>
</dbReference>
<keyword evidence="6 7" id="KW-0472">Membrane</keyword>
<feature type="transmembrane region" description="Helical" evidence="7">
    <location>
        <begin position="12"/>
        <end position="29"/>
    </location>
</feature>
<dbReference type="InterPro" id="IPR000917">
    <property type="entry name" value="Sulfatase_N"/>
</dbReference>
<keyword evidence="4 7" id="KW-0812">Transmembrane</keyword>
<dbReference type="EMBL" id="JAGSSW010000001">
    <property type="protein sequence ID" value="MBR8463173.1"/>
    <property type="molecule type" value="Genomic_DNA"/>
</dbReference>
<keyword evidence="3 9" id="KW-0808">Transferase</keyword>